<proteinExistence type="predicted"/>
<dbReference type="Proteomes" id="UP000249056">
    <property type="component" value="Unassembled WGS sequence"/>
</dbReference>
<evidence type="ECO:0000313" key="2">
    <source>
        <dbReference type="Proteomes" id="UP000249056"/>
    </source>
</evidence>
<accession>A0A395J2H4</accession>
<gene>
    <name evidence="1" type="ORF">DID88_006364</name>
</gene>
<sequence length="72" mass="8082">MGSGSSVFPSTSFKPTPTKSIIRSSINGYLKYIRYVCFSQNLKIFLSLLRLSNASIYHHHPSDSTQTSIPWS</sequence>
<dbReference type="AlphaFoldDB" id="A0A395J2H4"/>
<evidence type="ECO:0000313" key="1">
    <source>
        <dbReference type="EMBL" id="RAL66682.1"/>
    </source>
</evidence>
<keyword evidence="2" id="KW-1185">Reference proteome</keyword>
<dbReference type="EMBL" id="QKRW01000006">
    <property type="protein sequence ID" value="RAL66682.1"/>
    <property type="molecule type" value="Genomic_DNA"/>
</dbReference>
<protein>
    <submittedName>
        <fullName evidence="1">Uncharacterized protein</fullName>
    </submittedName>
</protein>
<reference evidence="1 2" key="1">
    <citation type="submission" date="2018-06" db="EMBL/GenBank/DDBJ databases">
        <title>Genome Sequence of the Brown Rot Fungal Pathogen Monilinia fructigena.</title>
        <authorList>
            <person name="Landi L."/>
            <person name="De Miccolis Angelini R.M."/>
            <person name="Pollastro S."/>
            <person name="Abate D."/>
            <person name="Faretra F."/>
            <person name="Romanazzi G."/>
        </authorList>
    </citation>
    <scope>NUCLEOTIDE SEQUENCE [LARGE SCALE GENOMIC DNA]</scope>
    <source>
        <strain evidence="1 2">Mfrg269</strain>
    </source>
</reference>
<name>A0A395J2H4_9HELO</name>
<comment type="caution">
    <text evidence="1">The sequence shown here is derived from an EMBL/GenBank/DDBJ whole genome shotgun (WGS) entry which is preliminary data.</text>
</comment>
<organism evidence="1 2">
    <name type="scientific">Monilinia fructigena</name>
    <dbReference type="NCBI Taxonomy" id="38457"/>
    <lineage>
        <taxon>Eukaryota</taxon>
        <taxon>Fungi</taxon>
        <taxon>Dikarya</taxon>
        <taxon>Ascomycota</taxon>
        <taxon>Pezizomycotina</taxon>
        <taxon>Leotiomycetes</taxon>
        <taxon>Helotiales</taxon>
        <taxon>Sclerotiniaceae</taxon>
        <taxon>Monilinia</taxon>
    </lineage>
</organism>